<keyword evidence="4 12" id="KW-0894">Sodium channel</keyword>
<protein>
    <submittedName>
        <fullName evidence="14">Uncharacterized protein</fullName>
    </submittedName>
</protein>
<name>A0A553PSP2_TIGCA</name>
<keyword evidence="15" id="KW-1185">Reference proteome</keyword>
<keyword evidence="9 13" id="KW-0472">Membrane</keyword>
<keyword evidence="7" id="KW-0915">Sodium</keyword>
<evidence type="ECO:0000256" key="1">
    <source>
        <dbReference type="ARBA" id="ARBA00004141"/>
    </source>
</evidence>
<keyword evidence="11 12" id="KW-0407">Ion channel</keyword>
<keyword evidence="3 12" id="KW-0813">Transport</keyword>
<dbReference type="AlphaFoldDB" id="A0A553PSP2"/>
<dbReference type="GO" id="GO:0005272">
    <property type="term" value="F:sodium channel activity"/>
    <property type="evidence" value="ECO:0007669"/>
    <property type="project" value="UniProtKB-KW"/>
</dbReference>
<dbReference type="Pfam" id="PF00858">
    <property type="entry name" value="ASC"/>
    <property type="match status" value="1"/>
</dbReference>
<dbReference type="EMBL" id="VCGU01000001">
    <property type="protein sequence ID" value="TRY80709.1"/>
    <property type="molecule type" value="Genomic_DNA"/>
</dbReference>
<comment type="caution">
    <text evidence="14">The sequence shown here is derived from an EMBL/GenBank/DDBJ whole genome shotgun (WGS) entry which is preliminary data.</text>
</comment>
<evidence type="ECO:0000256" key="5">
    <source>
        <dbReference type="ARBA" id="ARBA00022692"/>
    </source>
</evidence>
<keyword evidence="10 12" id="KW-0739">Sodium transport</keyword>
<evidence type="ECO:0000256" key="13">
    <source>
        <dbReference type="SAM" id="Phobius"/>
    </source>
</evidence>
<reference evidence="14 15" key="1">
    <citation type="journal article" date="2018" name="Nat. Ecol. Evol.">
        <title>Genomic signatures of mitonuclear coevolution across populations of Tigriopus californicus.</title>
        <authorList>
            <person name="Barreto F.S."/>
            <person name="Watson E.T."/>
            <person name="Lima T.G."/>
            <person name="Willett C.S."/>
            <person name="Edmands S."/>
            <person name="Li W."/>
            <person name="Burton R.S."/>
        </authorList>
    </citation>
    <scope>NUCLEOTIDE SEQUENCE [LARGE SCALE GENOMIC DNA]</scope>
    <source>
        <strain evidence="14 15">San Diego</strain>
    </source>
</reference>
<evidence type="ECO:0000256" key="9">
    <source>
        <dbReference type="ARBA" id="ARBA00023136"/>
    </source>
</evidence>
<evidence type="ECO:0000313" key="14">
    <source>
        <dbReference type="EMBL" id="TRY80709.1"/>
    </source>
</evidence>
<proteinExistence type="inferred from homology"/>
<keyword evidence="6 13" id="KW-1133">Transmembrane helix</keyword>
<dbReference type="InterPro" id="IPR001873">
    <property type="entry name" value="ENaC"/>
</dbReference>
<evidence type="ECO:0000256" key="7">
    <source>
        <dbReference type="ARBA" id="ARBA00023053"/>
    </source>
</evidence>
<evidence type="ECO:0000256" key="2">
    <source>
        <dbReference type="ARBA" id="ARBA00007193"/>
    </source>
</evidence>
<feature type="transmembrane region" description="Helical" evidence="13">
    <location>
        <begin position="12"/>
        <end position="28"/>
    </location>
</feature>
<evidence type="ECO:0000256" key="3">
    <source>
        <dbReference type="ARBA" id="ARBA00022448"/>
    </source>
</evidence>
<organism evidence="14 15">
    <name type="scientific">Tigriopus californicus</name>
    <name type="common">Marine copepod</name>
    <dbReference type="NCBI Taxonomy" id="6832"/>
    <lineage>
        <taxon>Eukaryota</taxon>
        <taxon>Metazoa</taxon>
        <taxon>Ecdysozoa</taxon>
        <taxon>Arthropoda</taxon>
        <taxon>Crustacea</taxon>
        <taxon>Multicrustacea</taxon>
        <taxon>Hexanauplia</taxon>
        <taxon>Copepoda</taxon>
        <taxon>Harpacticoida</taxon>
        <taxon>Harpacticidae</taxon>
        <taxon>Tigriopus</taxon>
    </lineage>
</organism>
<sequence>MKSATGLRNYCRYFLWVLLLLIAVYFNLSSFEKWGSEYFSISISHMSYGSKVRFPCITVCSLLKSGSKVEFTWSKNKTQKLLLDLEGQSQQVWNEAIQESIPRRSEVMSAFSQAQDNKYHLVLDQNDLWTTDANPMWPESGCHTFTPKTDSDLGPRNAIQFGLWPTRYNMALVFIHDPGSFTWNKAASSFGNTILPISTDQAGIRTSFILKREIIRKVSKKNEPCNEDWKISDFQQCLQRFFDQRFKCRLPWGKTESIINHRQANNTFIYMHP</sequence>
<evidence type="ECO:0000256" key="4">
    <source>
        <dbReference type="ARBA" id="ARBA00022461"/>
    </source>
</evidence>
<evidence type="ECO:0000256" key="8">
    <source>
        <dbReference type="ARBA" id="ARBA00023065"/>
    </source>
</evidence>
<comment type="similarity">
    <text evidence="2 12">Belongs to the amiloride-sensitive sodium channel (TC 1.A.6) family.</text>
</comment>
<evidence type="ECO:0000256" key="10">
    <source>
        <dbReference type="ARBA" id="ARBA00023201"/>
    </source>
</evidence>
<accession>A0A553PSP2</accession>
<evidence type="ECO:0000256" key="6">
    <source>
        <dbReference type="ARBA" id="ARBA00022989"/>
    </source>
</evidence>
<dbReference type="Proteomes" id="UP000318571">
    <property type="component" value="Chromosome 12"/>
</dbReference>
<evidence type="ECO:0000313" key="15">
    <source>
        <dbReference type="Proteomes" id="UP000318571"/>
    </source>
</evidence>
<comment type="subcellular location">
    <subcellularLocation>
        <location evidence="1">Membrane</location>
        <topology evidence="1">Multi-pass membrane protein</topology>
    </subcellularLocation>
</comment>
<evidence type="ECO:0000256" key="12">
    <source>
        <dbReference type="RuleBase" id="RU000679"/>
    </source>
</evidence>
<dbReference type="GO" id="GO:0016020">
    <property type="term" value="C:membrane"/>
    <property type="evidence" value="ECO:0007669"/>
    <property type="project" value="UniProtKB-SubCell"/>
</dbReference>
<gene>
    <name evidence="14" type="ORF">TCAL_14488</name>
</gene>
<evidence type="ECO:0000256" key="11">
    <source>
        <dbReference type="ARBA" id="ARBA00023303"/>
    </source>
</evidence>
<keyword evidence="5 12" id="KW-0812">Transmembrane</keyword>
<keyword evidence="8 12" id="KW-0406">Ion transport</keyword>